<dbReference type="Proteomes" id="UP001283361">
    <property type="component" value="Unassembled WGS sequence"/>
</dbReference>
<accession>A0AAE1CYM6</accession>
<dbReference type="AlphaFoldDB" id="A0AAE1CYM6"/>
<comment type="caution">
    <text evidence="1">The sequence shown here is derived from an EMBL/GenBank/DDBJ whole genome shotgun (WGS) entry which is preliminary data.</text>
</comment>
<sequence length="99" mass="11406">MSKFDYKNQQSNVYFEMSEKLSSRSAAGVGVRDLTFLTIKYAVMVLLFSHFFKADFSNEVPALLSLNLLSSREEERRTSETSIQREQFLAVKSIRALKE</sequence>
<dbReference type="EMBL" id="JAWDGP010006277">
    <property type="protein sequence ID" value="KAK3744081.1"/>
    <property type="molecule type" value="Genomic_DNA"/>
</dbReference>
<gene>
    <name evidence="1" type="ORF">RRG08_018710</name>
</gene>
<evidence type="ECO:0000313" key="2">
    <source>
        <dbReference type="Proteomes" id="UP001283361"/>
    </source>
</evidence>
<organism evidence="1 2">
    <name type="scientific">Elysia crispata</name>
    <name type="common">lettuce slug</name>
    <dbReference type="NCBI Taxonomy" id="231223"/>
    <lineage>
        <taxon>Eukaryota</taxon>
        <taxon>Metazoa</taxon>
        <taxon>Spiralia</taxon>
        <taxon>Lophotrochozoa</taxon>
        <taxon>Mollusca</taxon>
        <taxon>Gastropoda</taxon>
        <taxon>Heterobranchia</taxon>
        <taxon>Euthyneura</taxon>
        <taxon>Panpulmonata</taxon>
        <taxon>Sacoglossa</taxon>
        <taxon>Placobranchoidea</taxon>
        <taxon>Plakobranchidae</taxon>
        <taxon>Elysia</taxon>
    </lineage>
</organism>
<proteinExistence type="predicted"/>
<evidence type="ECO:0000313" key="1">
    <source>
        <dbReference type="EMBL" id="KAK3744081.1"/>
    </source>
</evidence>
<keyword evidence="2" id="KW-1185">Reference proteome</keyword>
<name>A0AAE1CYM6_9GAST</name>
<reference evidence="1" key="1">
    <citation type="journal article" date="2023" name="G3 (Bethesda)">
        <title>A reference genome for the long-term kleptoplast-retaining sea slug Elysia crispata morphotype clarki.</title>
        <authorList>
            <person name="Eastman K.E."/>
            <person name="Pendleton A.L."/>
            <person name="Shaikh M.A."/>
            <person name="Suttiyut T."/>
            <person name="Ogas R."/>
            <person name="Tomko P."/>
            <person name="Gavelis G."/>
            <person name="Widhalm J.R."/>
            <person name="Wisecaver J.H."/>
        </authorList>
    </citation>
    <scope>NUCLEOTIDE SEQUENCE</scope>
    <source>
        <strain evidence="1">ECLA1</strain>
    </source>
</reference>
<protein>
    <submittedName>
        <fullName evidence="1">Uncharacterized protein</fullName>
    </submittedName>
</protein>